<evidence type="ECO:0000313" key="2">
    <source>
        <dbReference type="EMBL" id="QCI67866.1"/>
    </source>
</evidence>
<accession>A0A4D7BF80</accession>
<dbReference type="KEGG" id="pstg:E8M01_28745"/>
<keyword evidence="3" id="KW-1185">Reference proteome</keyword>
<reference evidence="2 3" key="1">
    <citation type="submission" date="2019-04" db="EMBL/GenBank/DDBJ databases">
        <title>Phreatobacter aquaticus sp. nov.</title>
        <authorList>
            <person name="Choi A."/>
        </authorList>
    </citation>
    <scope>NUCLEOTIDE SEQUENCE [LARGE SCALE GENOMIC DNA]</scope>
    <source>
        <strain evidence="2 3">KCTC 52518</strain>
    </source>
</reference>
<dbReference type="InterPro" id="IPR010839">
    <property type="entry name" value="AtuA_N"/>
</dbReference>
<evidence type="ECO:0000313" key="3">
    <source>
        <dbReference type="Proteomes" id="UP000298781"/>
    </source>
</evidence>
<dbReference type="EMBL" id="CP039690">
    <property type="protein sequence ID" value="QCI67866.1"/>
    <property type="molecule type" value="Genomic_DNA"/>
</dbReference>
<sequence>MKTIRIGAGAGFAGDRIEPAVELAEHGRLDYLVFECLAERTIALAQEARLRDPEAGYDPLLADRFQAVLPAAHARGIKIISNMGAANPRGAAKAVARIARDLGLTGLTIAAVEGDDVTTLIDGLDLPLVERRGRVADLAGRIVSANAYMGIGGIVEALGEGADIVLTGRVSDPALFTAPLVFEFGWEPDDWDRLGKGTVIGHLLECGAQVTGGYFADPGYKDVANLARIGFPLAEVMADGSAVLTKVEGSGGAIDLRTCKEQLLYEVHDPAAYYQPDVVADFSGVGFTSVGPDRVAISGGKGHPRTETLKVTIGYRDSFIGEGQISYAGPGARARAELASRIVEERLKLTGVVIDELRLDLIGIDAVHRGAAVGSGPEPAEVRLRVAGRTGSLRDAVRIGNEVESLWLNGPAGGGGATKSAREVIAAASTLIPRELVETRIAYEVA</sequence>
<evidence type="ECO:0000259" key="1">
    <source>
        <dbReference type="Pfam" id="PF07287"/>
    </source>
</evidence>
<feature type="domain" description="Acyclic terpene utilisation N-terminal" evidence="1">
    <location>
        <begin position="4"/>
        <end position="442"/>
    </location>
</feature>
<dbReference type="OrthoDB" id="9763456at2"/>
<dbReference type="PANTHER" id="PTHR47472:SF1">
    <property type="entry name" value="DUF1446-DOMAIN-CONTAINING PROTEIN"/>
    <property type="match status" value="1"/>
</dbReference>
<dbReference type="PANTHER" id="PTHR47472">
    <property type="entry name" value="PROPIONYL-COA CARBOXYLASE"/>
    <property type="match status" value="1"/>
</dbReference>
<name>A0A4D7BF80_9HYPH</name>
<dbReference type="AlphaFoldDB" id="A0A4D7BF80"/>
<organism evidence="2 3">
    <name type="scientific">Phreatobacter stygius</name>
    <dbReference type="NCBI Taxonomy" id="1940610"/>
    <lineage>
        <taxon>Bacteria</taxon>
        <taxon>Pseudomonadati</taxon>
        <taxon>Pseudomonadota</taxon>
        <taxon>Alphaproteobacteria</taxon>
        <taxon>Hyphomicrobiales</taxon>
        <taxon>Phreatobacteraceae</taxon>
        <taxon>Phreatobacter</taxon>
    </lineage>
</organism>
<dbReference type="Pfam" id="PF07287">
    <property type="entry name" value="AtuA"/>
    <property type="match status" value="1"/>
</dbReference>
<dbReference type="RefSeq" id="WP_136963290.1">
    <property type="nucleotide sequence ID" value="NZ_CP039690.1"/>
</dbReference>
<proteinExistence type="predicted"/>
<gene>
    <name evidence="2" type="ORF">E8M01_28745</name>
</gene>
<dbReference type="Proteomes" id="UP000298781">
    <property type="component" value="Chromosome"/>
</dbReference>
<protein>
    <submittedName>
        <fullName evidence="2">DUF1446 domain-containing protein</fullName>
    </submittedName>
</protein>